<evidence type="ECO:0000259" key="2">
    <source>
        <dbReference type="Pfam" id="PF05713"/>
    </source>
</evidence>
<proteinExistence type="predicted"/>
<evidence type="ECO:0000256" key="1">
    <source>
        <dbReference type="SAM" id="Coils"/>
    </source>
</evidence>
<dbReference type="AlphaFoldDB" id="A0A6L9SQV1"/>
<gene>
    <name evidence="3" type="ORF">BDLFYP24_00398</name>
</gene>
<reference evidence="3" key="1">
    <citation type="submission" date="2019-11" db="EMBL/GenBank/DDBJ databases">
        <authorList>
            <person name="Feng L."/>
        </authorList>
    </citation>
    <scope>NUCLEOTIDE SEQUENCE</scope>
    <source>
        <strain evidence="3">BdentiumLFYP24</strain>
    </source>
</reference>
<dbReference type="EMBL" id="CACRSP010000014">
    <property type="protein sequence ID" value="VYT17646.1"/>
    <property type="molecule type" value="Genomic_DNA"/>
</dbReference>
<name>A0A6L9SQV1_9BIFI</name>
<sequence>MSWKGSRTRNIRRTVLFTDEEWNHVYERYQVEAGDGQSFSKWARSILSEPFTITVEINADTDRLHEQIRGMANNINQIAHVANARRNISQETVREATLLLRLVQEKLDRLHEENLILIEKQAAHAYGKQAE</sequence>
<feature type="domain" description="Bacterial mobilisation" evidence="2">
    <location>
        <begin position="66"/>
        <end position="110"/>
    </location>
</feature>
<dbReference type="InterPro" id="IPR008687">
    <property type="entry name" value="MobC"/>
</dbReference>
<organism evidence="3">
    <name type="scientific">Bifidobacterium dentium</name>
    <dbReference type="NCBI Taxonomy" id="1689"/>
    <lineage>
        <taxon>Bacteria</taxon>
        <taxon>Bacillati</taxon>
        <taxon>Actinomycetota</taxon>
        <taxon>Actinomycetes</taxon>
        <taxon>Bifidobacteriales</taxon>
        <taxon>Bifidobacteriaceae</taxon>
        <taxon>Bifidobacterium</taxon>
    </lineage>
</organism>
<accession>A0A6L9SQV1</accession>
<keyword evidence="1" id="KW-0175">Coiled coil</keyword>
<protein>
    <recommendedName>
        <fullName evidence="2">Bacterial mobilisation domain-containing protein</fullName>
    </recommendedName>
</protein>
<evidence type="ECO:0000313" key="3">
    <source>
        <dbReference type="EMBL" id="VYT17646.1"/>
    </source>
</evidence>
<feature type="coiled-coil region" evidence="1">
    <location>
        <begin position="93"/>
        <end position="120"/>
    </location>
</feature>
<dbReference type="RefSeq" id="WP_156341666.1">
    <property type="nucleotide sequence ID" value="NZ_CACRSP010000014.1"/>
</dbReference>
<dbReference type="Pfam" id="PF05713">
    <property type="entry name" value="MobC"/>
    <property type="match status" value="1"/>
</dbReference>